<name>A0ABV2B2K8_9GAMM</name>
<dbReference type="InterPro" id="IPR052044">
    <property type="entry name" value="PKS_Associated_Protein"/>
</dbReference>
<proteinExistence type="predicted"/>
<dbReference type="Gene3D" id="2.60.120.10">
    <property type="entry name" value="Jelly Rolls"/>
    <property type="match status" value="1"/>
</dbReference>
<evidence type="ECO:0000313" key="2">
    <source>
        <dbReference type="EMBL" id="MES1930125.1"/>
    </source>
</evidence>
<dbReference type="PANTHER" id="PTHR36114">
    <property type="entry name" value="16.7 KDA PROTEIN IN WHIE LOCUS"/>
    <property type="match status" value="1"/>
</dbReference>
<evidence type="ECO:0000313" key="3">
    <source>
        <dbReference type="Proteomes" id="UP001460888"/>
    </source>
</evidence>
<dbReference type="SUPFAM" id="SSF51182">
    <property type="entry name" value="RmlC-like cupins"/>
    <property type="match status" value="1"/>
</dbReference>
<dbReference type="InterPro" id="IPR014710">
    <property type="entry name" value="RmlC-like_jellyroll"/>
</dbReference>
<protein>
    <submittedName>
        <fullName evidence="2">Cupin</fullName>
    </submittedName>
</protein>
<feature type="domain" description="Cupin type-2" evidence="1">
    <location>
        <begin position="39"/>
        <end position="107"/>
    </location>
</feature>
<dbReference type="Pfam" id="PF07883">
    <property type="entry name" value="Cupin_2"/>
    <property type="match status" value="1"/>
</dbReference>
<dbReference type="InterPro" id="IPR013096">
    <property type="entry name" value="Cupin_2"/>
</dbReference>
<evidence type="ECO:0000259" key="1">
    <source>
        <dbReference type="Pfam" id="PF07883"/>
    </source>
</evidence>
<dbReference type="Proteomes" id="UP001460888">
    <property type="component" value="Unassembled WGS sequence"/>
</dbReference>
<dbReference type="InterPro" id="IPR011051">
    <property type="entry name" value="RmlC_Cupin_sf"/>
</dbReference>
<dbReference type="EMBL" id="APND01000004">
    <property type="protein sequence ID" value="MES1930125.1"/>
    <property type="molecule type" value="Genomic_DNA"/>
</dbReference>
<accession>A0ABV2B2K8</accession>
<keyword evidence="3" id="KW-1185">Reference proteome</keyword>
<reference evidence="2 3" key="1">
    <citation type="submission" date="2013-03" db="EMBL/GenBank/DDBJ databases">
        <title>Salinisphaera dokdonensis CL-ES53 Genome Sequencing.</title>
        <authorList>
            <person name="Li C."/>
            <person name="Lai Q."/>
            <person name="Shao Z."/>
        </authorList>
    </citation>
    <scope>NUCLEOTIDE SEQUENCE [LARGE SCALE GENOMIC DNA]</scope>
    <source>
        <strain evidence="2 3">CL-ES53</strain>
    </source>
</reference>
<sequence>MQPEVMYQAAYSEFDTDERCAILEVSNHPGDPAVSIARARVAPGVTTAWHRLRNTVERYLIASGTGTVEIGDMAPAQVAPGDVALIPADTPQRIHNTGTQDLIFHAICSPRFRPDCYESLE</sequence>
<comment type="caution">
    <text evidence="2">The sequence shown here is derived from an EMBL/GenBank/DDBJ whole genome shotgun (WGS) entry which is preliminary data.</text>
</comment>
<dbReference type="RefSeq" id="WP_353112045.1">
    <property type="nucleotide sequence ID" value="NZ_APND01000004.1"/>
</dbReference>
<organism evidence="2 3">
    <name type="scientific">Salinisphaera dokdonensis CL-ES53</name>
    <dbReference type="NCBI Taxonomy" id="1304272"/>
    <lineage>
        <taxon>Bacteria</taxon>
        <taxon>Pseudomonadati</taxon>
        <taxon>Pseudomonadota</taxon>
        <taxon>Gammaproteobacteria</taxon>
        <taxon>Salinisphaerales</taxon>
        <taxon>Salinisphaeraceae</taxon>
        <taxon>Salinisphaera</taxon>
    </lineage>
</organism>
<gene>
    <name evidence="2" type="ORF">SADO_12758</name>
</gene>
<dbReference type="CDD" id="cd02214">
    <property type="entry name" value="cupin_MJ1618"/>
    <property type="match status" value="1"/>
</dbReference>
<dbReference type="PANTHER" id="PTHR36114:SF8">
    <property type="entry name" value="CUPIN TYPE-1 DOMAIN-CONTAINING PROTEIN"/>
    <property type="match status" value="1"/>
</dbReference>